<reference evidence="1 2" key="1">
    <citation type="submission" date="2023-11" db="EMBL/GenBank/DDBJ databases">
        <title>Halocaridina rubra genome assembly.</title>
        <authorList>
            <person name="Smith C."/>
        </authorList>
    </citation>
    <scope>NUCLEOTIDE SEQUENCE [LARGE SCALE GENOMIC DNA]</scope>
    <source>
        <strain evidence="1">EP-1</strain>
        <tissue evidence="1">Whole</tissue>
    </source>
</reference>
<comment type="caution">
    <text evidence="1">The sequence shown here is derived from an EMBL/GenBank/DDBJ whole genome shotgun (WGS) entry which is preliminary data.</text>
</comment>
<organism evidence="1 2">
    <name type="scientific">Halocaridina rubra</name>
    <name type="common">Hawaiian red shrimp</name>
    <dbReference type="NCBI Taxonomy" id="373956"/>
    <lineage>
        <taxon>Eukaryota</taxon>
        <taxon>Metazoa</taxon>
        <taxon>Ecdysozoa</taxon>
        <taxon>Arthropoda</taxon>
        <taxon>Crustacea</taxon>
        <taxon>Multicrustacea</taxon>
        <taxon>Malacostraca</taxon>
        <taxon>Eumalacostraca</taxon>
        <taxon>Eucarida</taxon>
        <taxon>Decapoda</taxon>
        <taxon>Pleocyemata</taxon>
        <taxon>Caridea</taxon>
        <taxon>Atyoidea</taxon>
        <taxon>Atyidae</taxon>
        <taxon>Halocaridina</taxon>
    </lineage>
</organism>
<protein>
    <submittedName>
        <fullName evidence="1">Uncharacterized protein</fullName>
    </submittedName>
</protein>
<dbReference type="EMBL" id="JAXCGZ010019007">
    <property type="protein sequence ID" value="KAK7066819.1"/>
    <property type="molecule type" value="Genomic_DNA"/>
</dbReference>
<evidence type="ECO:0000313" key="2">
    <source>
        <dbReference type="Proteomes" id="UP001381693"/>
    </source>
</evidence>
<proteinExistence type="predicted"/>
<evidence type="ECO:0000313" key="1">
    <source>
        <dbReference type="EMBL" id="KAK7066819.1"/>
    </source>
</evidence>
<accession>A0AAN8ZXB3</accession>
<dbReference type="AlphaFoldDB" id="A0AAN8ZXB3"/>
<sequence>MDLTTDPSGVTPTHKPYIREHISRKHDKISFAGSTIGVVCELCGRRWERNADQNQIRNRKNYGTNMLCGCDALLMDV</sequence>
<gene>
    <name evidence="1" type="ORF">SK128_005017</name>
</gene>
<keyword evidence="2" id="KW-1185">Reference proteome</keyword>
<name>A0AAN8ZXB3_HALRR</name>
<dbReference type="Proteomes" id="UP001381693">
    <property type="component" value="Unassembled WGS sequence"/>
</dbReference>